<keyword evidence="10" id="KW-0902">Two-component regulatory system</keyword>
<dbReference type="InterPro" id="IPR036890">
    <property type="entry name" value="HATPase_C_sf"/>
</dbReference>
<dbReference type="InterPro" id="IPR004358">
    <property type="entry name" value="Sig_transdc_His_kin-like_C"/>
</dbReference>
<protein>
    <recommendedName>
        <fullName evidence="3">histidine kinase</fullName>
        <ecNumber evidence="3">2.7.13.3</ecNumber>
    </recommendedName>
</protein>
<dbReference type="Pfam" id="PF02518">
    <property type="entry name" value="HATPase_c"/>
    <property type="match status" value="1"/>
</dbReference>
<dbReference type="InterPro" id="IPR050640">
    <property type="entry name" value="Bact_2-comp_sensor_kinase"/>
</dbReference>
<proteinExistence type="predicted"/>
<dbReference type="Proteomes" id="UP000254051">
    <property type="component" value="Unassembled WGS sequence"/>
</dbReference>
<feature type="domain" description="Histidine kinase" evidence="13">
    <location>
        <begin position="399"/>
        <end position="592"/>
    </location>
</feature>
<accession>A0A315ZVU2</accession>
<dbReference type="GO" id="GO:0005886">
    <property type="term" value="C:plasma membrane"/>
    <property type="evidence" value="ECO:0007669"/>
    <property type="project" value="UniProtKB-SubCell"/>
</dbReference>
<keyword evidence="7 12" id="KW-0812">Transmembrane</keyword>
<dbReference type="Gene3D" id="6.10.340.10">
    <property type="match status" value="1"/>
</dbReference>
<dbReference type="Pfam" id="PF02743">
    <property type="entry name" value="dCache_1"/>
    <property type="match status" value="1"/>
</dbReference>
<comment type="subcellular location">
    <subcellularLocation>
        <location evidence="2">Cell membrane</location>
        <topology evidence="2">Multi-pass membrane protein</topology>
    </subcellularLocation>
</comment>
<dbReference type="GO" id="GO:0000155">
    <property type="term" value="F:phosphorelay sensor kinase activity"/>
    <property type="evidence" value="ECO:0007669"/>
    <property type="project" value="InterPro"/>
</dbReference>
<evidence type="ECO:0000256" key="12">
    <source>
        <dbReference type="SAM" id="Phobius"/>
    </source>
</evidence>
<keyword evidence="6" id="KW-0808">Transferase</keyword>
<evidence type="ECO:0000256" key="7">
    <source>
        <dbReference type="ARBA" id="ARBA00022692"/>
    </source>
</evidence>
<evidence type="ECO:0000256" key="8">
    <source>
        <dbReference type="ARBA" id="ARBA00022777"/>
    </source>
</evidence>
<keyword evidence="8 15" id="KW-0418">Kinase</keyword>
<feature type="transmembrane region" description="Helical" evidence="12">
    <location>
        <begin position="21"/>
        <end position="43"/>
    </location>
</feature>
<dbReference type="CDD" id="cd12912">
    <property type="entry name" value="PDC2_MCP_like"/>
    <property type="match status" value="1"/>
</dbReference>
<evidence type="ECO:0000256" key="1">
    <source>
        <dbReference type="ARBA" id="ARBA00000085"/>
    </source>
</evidence>
<dbReference type="AlphaFoldDB" id="A0A315ZVU2"/>
<evidence type="ECO:0000313" key="15">
    <source>
        <dbReference type="EMBL" id="SUQ14464.1"/>
    </source>
</evidence>
<evidence type="ECO:0000256" key="3">
    <source>
        <dbReference type="ARBA" id="ARBA00012438"/>
    </source>
</evidence>
<evidence type="ECO:0000256" key="4">
    <source>
        <dbReference type="ARBA" id="ARBA00022475"/>
    </source>
</evidence>
<evidence type="ECO:0000256" key="10">
    <source>
        <dbReference type="ARBA" id="ARBA00023012"/>
    </source>
</evidence>
<dbReference type="PROSITE" id="PS50885">
    <property type="entry name" value="HAMP"/>
    <property type="match status" value="1"/>
</dbReference>
<dbReference type="Gene3D" id="3.30.565.10">
    <property type="entry name" value="Histidine kinase-like ATPase, C-terminal domain"/>
    <property type="match status" value="1"/>
</dbReference>
<evidence type="ECO:0000256" key="9">
    <source>
        <dbReference type="ARBA" id="ARBA00022989"/>
    </source>
</evidence>
<feature type="domain" description="HAMP" evidence="14">
    <location>
        <begin position="325"/>
        <end position="378"/>
    </location>
</feature>
<keyword evidence="16" id="KW-1185">Reference proteome</keyword>
<dbReference type="SUPFAM" id="SSF158472">
    <property type="entry name" value="HAMP domain-like"/>
    <property type="match status" value="1"/>
</dbReference>
<name>A0A315ZVU2_9FIRM</name>
<dbReference type="PROSITE" id="PS50109">
    <property type="entry name" value="HIS_KIN"/>
    <property type="match status" value="1"/>
</dbReference>
<dbReference type="PANTHER" id="PTHR34220:SF7">
    <property type="entry name" value="SENSOR HISTIDINE KINASE YPDA"/>
    <property type="match status" value="1"/>
</dbReference>
<keyword evidence="9 12" id="KW-1133">Transmembrane helix</keyword>
<dbReference type="PRINTS" id="PR00344">
    <property type="entry name" value="BCTRLSENSOR"/>
</dbReference>
<dbReference type="SMART" id="SM00387">
    <property type="entry name" value="HATPase_c"/>
    <property type="match status" value="1"/>
</dbReference>
<keyword evidence="5" id="KW-0597">Phosphoprotein</keyword>
<feature type="transmembrane region" description="Helical" evidence="12">
    <location>
        <begin position="303"/>
        <end position="323"/>
    </location>
</feature>
<comment type="catalytic activity">
    <reaction evidence="1">
        <text>ATP + protein L-histidine = ADP + protein N-phospho-L-histidine.</text>
        <dbReference type="EC" id="2.7.13.3"/>
    </reaction>
</comment>
<dbReference type="SMART" id="SM00304">
    <property type="entry name" value="HAMP"/>
    <property type="match status" value="1"/>
</dbReference>
<dbReference type="CDD" id="cd06225">
    <property type="entry name" value="HAMP"/>
    <property type="match status" value="1"/>
</dbReference>
<dbReference type="EC" id="2.7.13.3" evidence="3"/>
<dbReference type="Pfam" id="PF06580">
    <property type="entry name" value="His_kinase"/>
    <property type="match status" value="1"/>
</dbReference>
<dbReference type="InterPro" id="IPR010559">
    <property type="entry name" value="Sig_transdc_His_kin_internal"/>
</dbReference>
<sequence>MKRNKEFRTIFSRFKSIQSTMLVSFSVLMVIAVLIFLFIALNFTKSTIYENSVDYTSQIIKQVNYDIDSYMDYLLNISSIIAKSSDVSQYLYNEEQTEEELKEERERILSQFATIRDSRSDIYNIAAVADNGRSILNDGNDAFTEYINIKNQSWYMAALTSEKGIAISSSHVQNAIKSSYKWVITLSRALINYKTGKNEGVFFVDLNYSAISELCSNNSIGNRGYIFILDANGNIIYHPKQQLMYGGLMTENIEQIMSSKSNHFLTEEGDKLYTISKSDMTGWTVVGAVYTSELLKNNKQAQMLYLLVAAVLLLGVTAVSSIISREITKPIRQLRDSMSMVEKGKFDKANVAVTAANEVGSLSKSFNVMTERIHTLMEQNVYEQKQKRKSELKALQAQINPHFLYNTLDSIIWMSEAERNEEVVLMTSALAKLLRQSISNDKEQVSIAEEMDYVQSYLTIQKMRYKDKLEYSIEVDPEIKDVMIIKFALQPIVENAIYHGLKYKQTKGNLNIRGFRREKKAYITIEDDGVGMDEETLCHIFDESRKEHKFNGVGVTNVQKRLQLYYGGEYGISYVSRKGAGTVATVTVPLESGVDDEKADK</sequence>
<evidence type="ECO:0000256" key="2">
    <source>
        <dbReference type="ARBA" id="ARBA00004651"/>
    </source>
</evidence>
<evidence type="ECO:0000256" key="5">
    <source>
        <dbReference type="ARBA" id="ARBA00022553"/>
    </source>
</evidence>
<evidence type="ECO:0000256" key="6">
    <source>
        <dbReference type="ARBA" id="ARBA00022679"/>
    </source>
</evidence>
<evidence type="ECO:0000313" key="16">
    <source>
        <dbReference type="Proteomes" id="UP000254051"/>
    </source>
</evidence>
<dbReference type="InterPro" id="IPR005467">
    <property type="entry name" value="His_kinase_dom"/>
</dbReference>
<dbReference type="InterPro" id="IPR003594">
    <property type="entry name" value="HATPase_dom"/>
</dbReference>
<keyword evidence="4" id="KW-1003">Cell membrane</keyword>
<organism evidence="15 16">
    <name type="scientific">Faecalicatena contorta</name>
    <dbReference type="NCBI Taxonomy" id="39482"/>
    <lineage>
        <taxon>Bacteria</taxon>
        <taxon>Bacillati</taxon>
        <taxon>Bacillota</taxon>
        <taxon>Clostridia</taxon>
        <taxon>Lachnospirales</taxon>
        <taxon>Lachnospiraceae</taxon>
        <taxon>Faecalicatena</taxon>
    </lineage>
</organism>
<dbReference type="EMBL" id="UHJJ01000006">
    <property type="protein sequence ID" value="SUQ14464.1"/>
    <property type="molecule type" value="Genomic_DNA"/>
</dbReference>
<reference evidence="16" key="1">
    <citation type="submission" date="2017-07" db="EMBL/GenBank/DDBJ databases">
        <authorList>
            <person name="Varghese N."/>
            <person name="Submissions S."/>
        </authorList>
    </citation>
    <scope>NUCLEOTIDE SEQUENCE [LARGE SCALE GENOMIC DNA]</scope>
    <source>
        <strain evidence="16">NLAE-zl-C134</strain>
    </source>
</reference>
<dbReference type="Gene3D" id="3.30.450.20">
    <property type="entry name" value="PAS domain"/>
    <property type="match status" value="1"/>
</dbReference>
<dbReference type="RefSeq" id="WP_109711362.1">
    <property type="nucleotide sequence ID" value="NZ_QGDS01000006.1"/>
</dbReference>
<dbReference type="OrthoDB" id="9809348at2"/>
<keyword evidence="11 12" id="KW-0472">Membrane</keyword>
<dbReference type="InterPro" id="IPR003660">
    <property type="entry name" value="HAMP_dom"/>
</dbReference>
<evidence type="ECO:0000259" key="13">
    <source>
        <dbReference type="PROSITE" id="PS50109"/>
    </source>
</evidence>
<dbReference type="PANTHER" id="PTHR34220">
    <property type="entry name" value="SENSOR HISTIDINE KINASE YPDA"/>
    <property type="match status" value="1"/>
</dbReference>
<evidence type="ECO:0000259" key="14">
    <source>
        <dbReference type="PROSITE" id="PS50885"/>
    </source>
</evidence>
<gene>
    <name evidence="15" type="ORF">SAMN05216529_106156</name>
</gene>
<evidence type="ECO:0000256" key="11">
    <source>
        <dbReference type="ARBA" id="ARBA00023136"/>
    </source>
</evidence>
<dbReference type="SUPFAM" id="SSF55874">
    <property type="entry name" value="ATPase domain of HSP90 chaperone/DNA topoisomerase II/histidine kinase"/>
    <property type="match status" value="1"/>
</dbReference>
<dbReference type="InterPro" id="IPR033479">
    <property type="entry name" value="dCache_1"/>
</dbReference>
<dbReference type="Pfam" id="PF00672">
    <property type="entry name" value="HAMP"/>
    <property type="match status" value="1"/>
</dbReference>